<dbReference type="AlphaFoldDB" id="A0A8T2USW4"/>
<evidence type="ECO:0000313" key="2">
    <source>
        <dbReference type="EMBL" id="KAH7437838.1"/>
    </source>
</evidence>
<reference evidence="2" key="1">
    <citation type="submission" date="2021-08" db="EMBL/GenBank/DDBJ databases">
        <title>WGS assembly of Ceratopteris richardii.</title>
        <authorList>
            <person name="Marchant D.B."/>
            <person name="Chen G."/>
            <person name="Jenkins J."/>
            <person name="Shu S."/>
            <person name="Leebens-Mack J."/>
            <person name="Grimwood J."/>
            <person name="Schmutz J."/>
            <person name="Soltis P."/>
            <person name="Soltis D."/>
            <person name="Chen Z.-H."/>
        </authorList>
    </citation>
    <scope>NUCLEOTIDE SEQUENCE</scope>
    <source>
        <strain evidence="2">Whitten #5841</strain>
        <tissue evidence="2">Leaf</tissue>
    </source>
</reference>
<sequence length="338" mass="38115">MKRGKLKASLIAQNDGAECSYEDRVPEAQKVQNHEIKKRKLTYQDVEKEREETAEVEKLLSSKRKLKASHTAHKDDADCGFEDRTPEALQTWKHENKKRKGTYQDIEKGREETEKLGKMLSNKLAKCDLESGSVTPVEKSNEAEKKEKIVTNTNEGTKKDELNKEGTNWIQKASWTSLVGETGRLDFSLNSMLTNSGITLPELNGNPSAVTGHQPSSQIRESKVLNSQLAGAYISDSLGCDSKPNGSVTDTRKWKISTSYVSNSLKMDTKLENGMNLPDAKQGLQDISQCHTDGSTFVRSENYEEEWQEAKRAVKEILKRSRKDALKSVKMFHTRFKI</sequence>
<comment type="caution">
    <text evidence="2">The sequence shown here is derived from an EMBL/GenBank/DDBJ whole genome shotgun (WGS) entry which is preliminary data.</text>
</comment>
<dbReference type="EMBL" id="CM035410">
    <property type="protein sequence ID" value="KAH7437838.1"/>
    <property type="molecule type" value="Genomic_DNA"/>
</dbReference>
<proteinExistence type="predicted"/>
<evidence type="ECO:0000256" key="1">
    <source>
        <dbReference type="SAM" id="MobiDB-lite"/>
    </source>
</evidence>
<protein>
    <submittedName>
        <fullName evidence="2">Uncharacterized protein</fullName>
    </submittedName>
</protein>
<dbReference type="EMBL" id="CM035410">
    <property type="protein sequence ID" value="KAH7437837.1"/>
    <property type="molecule type" value="Genomic_DNA"/>
</dbReference>
<evidence type="ECO:0000313" key="3">
    <source>
        <dbReference type="Proteomes" id="UP000825935"/>
    </source>
</evidence>
<dbReference type="Proteomes" id="UP000825935">
    <property type="component" value="Chromosome 5"/>
</dbReference>
<keyword evidence="3" id="KW-1185">Reference proteome</keyword>
<name>A0A8T2USW4_CERRI</name>
<organism evidence="2 3">
    <name type="scientific">Ceratopteris richardii</name>
    <name type="common">Triangle waterfern</name>
    <dbReference type="NCBI Taxonomy" id="49495"/>
    <lineage>
        <taxon>Eukaryota</taxon>
        <taxon>Viridiplantae</taxon>
        <taxon>Streptophyta</taxon>
        <taxon>Embryophyta</taxon>
        <taxon>Tracheophyta</taxon>
        <taxon>Polypodiopsida</taxon>
        <taxon>Polypodiidae</taxon>
        <taxon>Polypodiales</taxon>
        <taxon>Pteridineae</taxon>
        <taxon>Pteridaceae</taxon>
        <taxon>Parkerioideae</taxon>
        <taxon>Ceratopteris</taxon>
    </lineage>
</organism>
<accession>A0A8T2USW4</accession>
<feature type="compositionally biased region" description="Basic and acidic residues" evidence="1">
    <location>
        <begin position="72"/>
        <end position="82"/>
    </location>
</feature>
<gene>
    <name evidence="2" type="ORF">KP509_05G091600</name>
</gene>
<feature type="region of interest" description="Disordered" evidence="1">
    <location>
        <begin position="63"/>
        <end position="82"/>
    </location>
</feature>